<dbReference type="GO" id="GO:0008168">
    <property type="term" value="F:methyltransferase activity"/>
    <property type="evidence" value="ECO:0007669"/>
    <property type="project" value="UniProtKB-KW"/>
</dbReference>
<feature type="transmembrane region" description="Helical" evidence="7">
    <location>
        <begin position="145"/>
        <end position="162"/>
    </location>
</feature>
<evidence type="ECO:0000256" key="1">
    <source>
        <dbReference type="ARBA" id="ARBA00004651"/>
    </source>
</evidence>
<keyword evidence="5 7" id="KW-1133">Transmembrane helix</keyword>
<keyword evidence="3" id="KW-1003">Cell membrane</keyword>
<dbReference type="Gene3D" id="1.20.120.1220">
    <property type="match status" value="1"/>
</dbReference>
<dbReference type="EMBL" id="SMAL01000001">
    <property type="protein sequence ID" value="TCT16896.1"/>
    <property type="molecule type" value="Genomic_DNA"/>
</dbReference>
<evidence type="ECO:0000256" key="4">
    <source>
        <dbReference type="ARBA" id="ARBA00022692"/>
    </source>
</evidence>
<comment type="similarity">
    <text evidence="2">Belongs to the peptidase A24 family.</text>
</comment>
<dbReference type="InterPro" id="IPR000045">
    <property type="entry name" value="Prepilin_IV_endopep_pep"/>
</dbReference>
<evidence type="ECO:0000259" key="9">
    <source>
        <dbReference type="Pfam" id="PF06750"/>
    </source>
</evidence>
<keyword evidence="10" id="KW-0808">Transferase</keyword>
<protein>
    <submittedName>
        <fullName evidence="10">Leader peptidase (Prepilin peptidase)/N-methyltransferase</fullName>
    </submittedName>
</protein>
<dbReference type="PANTHER" id="PTHR30487">
    <property type="entry name" value="TYPE 4 PREPILIN-LIKE PROTEINS LEADER PEPTIDE-PROCESSING ENZYME"/>
    <property type="match status" value="1"/>
</dbReference>
<feature type="transmembrane region" description="Helical" evidence="7">
    <location>
        <begin position="70"/>
        <end position="90"/>
    </location>
</feature>
<sequence length="244" mass="27492">MAYLFLLLGILIGSFLNVCIYRIPKDESVVTGRSHCMGCNKNIPWYDLVPILSYVILGGKCRFCKKKLSIQYPIVELLNGVAYLWIFMKFDYSVESIIYCLFVSALITLSFIDWKFMIIPNKINVFILILAIIHLIYNIEQWKNYIIGFFIVSGLLLLIAIITKGQIGGGDIKLMAASGLLLGWDIIILALCIGSVVGSIISIILLITKKGGKMVPFGPYLSIGMFISLVYGKQLIQWYLSMFF</sequence>
<evidence type="ECO:0000256" key="5">
    <source>
        <dbReference type="ARBA" id="ARBA00022989"/>
    </source>
</evidence>
<dbReference type="GO" id="GO:0005886">
    <property type="term" value="C:plasma membrane"/>
    <property type="evidence" value="ECO:0007669"/>
    <property type="project" value="UniProtKB-SubCell"/>
</dbReference>
<dbReference type="GO" id="GO:0032259">
    <property type="term" value="P:methylation"/>
    <property type="evidence" value="ECO:0007669"/>
    <property type="project" value="UniProtKB-KW"/>
</dbReference>
<feature type="domain" description="Prepilin peptidase A24 N-terminal" evidence="9">
    <location>
        <begin position="7"/>
        <end position="90"/>
    </location>
</feature>
<dbReference type="Pfam" id="PF06750">
    <property type="entry name" value="A24_N_bact"/>
    <property type="match status" value="1"/>
</dbReference>
<feature type="transmembrane region" description="Helical" evidence="7">
    <location>
        <begin position="219"/>
        <end position="240"/>
    </location>
</feature>
<feature type="transmembrane region" description="Helical" evidence="7">
    <location>
        <begin position="174"/>
        <end position="207"/>
    </location>
</feature>
<feature type="domain" description="Prepilin type IV endopeptidase peptidase" evidence="8">
    <location>
        <begin position="100"/>
        <end position="203"/>
    </location>
</feature>
<dbReference type="AlphaFoldDB" id="A0A4R3MUD4"/>
<dbReference type="GO" id="GO:0004190">
    <property type="term" value="F:aspartic-type endopeptidase activity"/>
    <property type="evidence" value="ECO:0007669"/>
    <property type="project" value="InterPro"/>
</dbReference>
<dbReference type="OrthoDB" id="9789291at2"/>
<evidence type="ECO:0000313" key="11">
    <source>
        <dbReference type="Proteomes" id="UP000294902"/>
    </source>
</evidence>
<dbReference type="Pfam" id="PF01478">
    <property type="entry name" value="Peptidase_A24"/>
    <property type="match status" value="1"/>
</dbReference>
<dbReference type="Proteomes" id="UP000294902">
    <property type="component" value="Unassembled WGS sequence"/>
</dbReference>
<keyword evidence="4 7" id="KW-0812">Transmembrane</keyword>
<evidence type="ECO:0000256" key="2">
    <source>
        <dbReference type="ARBA" id="ARBA00005801"/>
    </source>
</evidence>
<keyword evidence="10" id="KW-0489">Methyltransferase</keyword>
<keyword evidence="6 7" id="KW-0472">Membrane</keyword>
<organism evidence="10 11">
    <name type="scientific">Natranaerovirga pectinivora</name>
    <dbReference type="NCBI Taxonomy" id="682400"/>
    <lineage>
        <taxon>Bacteria</taxon>
        <taxon>Bacillati</taxon>
        <taxon>Bacillota</taxon>
        <taxon>Clostridia</taxon>
        <taxon>Lachnospirales</taxon>
        <taxon>Natranaerovirgaceae</taxon>
        <taxon>Natranaerovirga</taxon>
    </lineage>
</organism>
<dbReference type="InterPro" id="IPR050882">
    <property type="entry name" value="Prepilin_peptidase/N-MTase"/>
</dbReference>
<reference evidence="10 11" key="1">
    <citation type="submission" date="2019-03" db="EMBL/GenBank/DDBJ databases">
        <title>Genomic Encyclopedia of Type Strains, Phase IV (KMG-IV): sequencing the most valuable type-strain genomes for metagenomic binning, comparative biology and taxonomic classification.</title>
        <authorList>
            <person name="Goeker M."/>
        </authorList>
    </citation>
    <scope>NUCLEOTIDE SEQUENCE [LARGE SCALE GENOMIC DNA]</scope>
    <source>
        <strain evidence="10 11">DSM 24629</strain>
    </source>
</reference>
<accession>A0A4R3MUD4</accession>
<dbReference type="InterPro" id="IPR010627">
    <property type="entry name" value="Prepilin_pept_A24_N"/>
</dbReference>
<evidence type="ECO:0000259" key="8">
    <source>
        <dbReference type="Pfam" id="PF01478"/>
    </source>
</evidence>
<dbReference type="PANTHER" id="PTHR30487:SF0">
    <property type="entry name" value="PREPILIN LEADER PEPTIDASE_N-METHYLTRANSFERASE-RELATED"/>
    <property type="match status" value="1"/>
</dbReference>
<proteinExistence type="inferred from homology"/>
<feature type="transmembrane region" description="Helical" evidence="7">
    <location>
        <begin position="5"/>
        <end position="23"/>
    </location>
</feature>
<evidence type="ECO:0000256" key="6">
    <source>
        <dbReference type="ARBA" id="ARBA00023136"/>
    </source>
</evidence>
<dbReference type="RefSeq" id="WP_132249340.1">
    <property type="nucleotide sequence ID" value="NZ_SMAL01000001.1"/>
</dbReference>
<dbReference type="GO" id="GO:0006465">
    <property type="term" value="P:signal peptide processing"/>
    <property type="evidence" value="ECO:0007669"/>
    <property type="project" value="TreeGrafter"/>
</dbReference>
<name>A0A4R3MUD4_9FIRM</name>
<keyword evidence="11" id="KW-1185">Reference proteome</keyword>
<feature type="transmembrane region" description="Helical" evidence="7">
    <location>
        <begin position="123"/>
        <end position="139"/>
    </location>
</feature>
<evidence type="ECO:0000256" key="7">
    <source>
        <dbReference type="SAM" id="Phobius"/>
    </source>
</evidence>
<evidence type="ECO:0000313" key="10">
    <source>
        <dbReference type="EMBL" id="TCT16896.1"/>
    </source>
</evidence>
<comment type="subcellular location">
    <subcellularLocation>
        <location evidence="1">Cell membrane</location>
        <topology evidence="1">Multi-pass membrane protein</topology>
    </subcellularLocation>
</comment>
<feature type="transmembrane region" description="Helical" evidence="7">
    <location>
        <begin position="96"/>
        <end position="116"/>
    </location>
</feature>
<gene>
    <name evidence="10" type="ORF">EDC18_101192</name>
</gene>
<evidence type="ECO:0000256" key="3">
    <source>
        <dbReference type="ARBA" id="ARBA00022475"/>
    </source>
</evidence>
<comment type="caution">
    <text evidence="10">The sequence shown here is derived from an EMBL/GenBank/DDBJ whole genome shotgun (WGS) entry which is preliminary data.</text>
</comment>